<sequence>MDNWQKDRISAAINGTNPMVMAELEGGYAAFGDTQFLPGYCVLLPKRNVASLNELSIVERTMFLRDMSILGDAILDVCHADRINYDILGNTDKFLHAHVFPRYKFEDPVNRTKPVWLYNTKYWTEKRYQYNSQKHGELKAAITQYLIAKIGR</sequence>
<organism evidence="3 4">
    <name type="scientific">Lactobacillus bombicola</name>
    <dbReference type="NCBI Taxonomy" id="1505723"/>
    <lineage>
        <taxon>Bacteria</taxon>
        <taxon>Bacillati</taxon>
        <taxon>Bacillota</taxon>
        <taxon>Bacilli</taxon>
        <taxon>Lactobacillales</taxon>
        <taxon>Lactobacillaceae</taxon>
        <taxon>Lactobacillus</taxon>
    </lineage>
</organism>
<dbReference type="AlphaFoldDB" id="A0A396T583"/>
<protein>
    <recommendedName>
        <fullName evidence="2">HIT domain-containing protein</fullName>
    </recommendedName>
</protein>
<evidence type="ECO:0000259" key="2">
    <source>
        <dbReference type="PROSITE" id="PS51084"/>
    </source>
</evidence>
<accession>A0A396T583</accession>
<dbReference type="Proteomes" id="UP000265862">
    <property type="component" value="Unassembled WGS sequence"/>
</dbReference>
<comment type="caution">
    <text evidence="1">Lacks conserved residue(s) required for the propagation of feature annotation.</text>
</comment>
<proteinExistence type="predicted"/>
<evidence type="ECO:0000313" key="4">
    <source>
        <dbReference type="Proteomes" id="UP000265862"/>
    </source>
</evidence>
<dbReference type="InterPro" id="IPR011146">
    <property type="entry name" value="HIT-like"/>
</dbReference>
<evidence type="ECO:0000256" key="1">
    <source>
        <dbReference type="PROSITE-ProRule" id="PRU00464"/>
    </source>
</evidence>
<comment type="caution">
    <text evidence="3">The sequence shown here is derived from an EMBL/GenBank/DDBJ whole genome shotgun (WGS) entry which is preliminary data.</text>
</comment>
<reference evidence="3 4" key="1">
    <citation type="submission" date="2018-07" db="EMBL/GenBank/DDBJ databases">
        <title>Genome sequences of six Lactobacillus spp. isolated from bumble bee guts.</title>
        <authorList>
            <person name="Motta E.V.S."/>
            <person name="Moran N.A."/>
        </authorList>
    </citation>
    <scope>NUCLEOTIDE SEQUENCE [LARGE SCALE GENOMIC DNA]</scope>
    <source>
        <strain evidence="3 4">OCC3</strain>
    </source>
</reference>
<dbReference type="PROSITE" id="PS51084">
    <property type="entry name" value="HIT_2"/>
    <property type="match status" value="1"/>
</dbReference>
<evidence type="ECO:0000313" key="3">
    <source>
        <dbReference type="EMBL" id="RHW54413.1"/>
    </source>
</evidence>
<name>A0A396T583_9LACO</name>
<dbReference type="RefSeq" id="WP_118898001.1">
    <property type="nucleotide sequence ID" value="NZ_QOCV01000006.1"/>
</dbReference>
<dbReference type="InterPro" id="IPR036265">
    <property type="entry name" value="HIT-like_sf"/>
</dbReference>
<dbReference type="SUPFAM" id="SSF54197">
    <property type="entry name" value="HIT-like"/>
    <property type="match status" value="1"/>
</dbReference>
<dbReference type="GO" id="GO:0003824">
    <property type="term" value="F:catalytic activity"/>
    <property type="evidence" value="ECO:0007669"/>
    <property type="project" value="InterPro"/>
</dbReference>
<gene>
    <name evidence="3" type="ORF">DS835_05000</name>
</gene>
<dbReference type="EMBL" id="QOCV01000006">
    <property type="protein sequence ID" value="RHW54413.1"/>
    <property type="molecule type" value="Genomic_DNA"/>
</dbReference>
<feature type="domain" description="HIT" evidence="2">
    <location>
        <begin position="8"/>
        <end position="110"/>
    </location>
</feature>
<dbReference type="Gene3D" id="3.30.428.10">
    <property type="entry name" value="HIT-like"/>
    <property type="match status" value="1"/>
</dbReference>